<feature type="transmembrane region" description="Helical" evidence="2">
    <location>
        <begin position="264"/>
        <end position="295"/>
    </location>
</feature>
<keyword evidence="2" id="KW-1133">Transmembrane helix</keyword>
<sequence length="373" mass="40421">MTQEHFARDRSRTDGGASVLVVADPGEPTDLARRVVEHLPSVMHGHDPDARSWTATLLSESHVPEEDTEFDQVVDSVDPRSRDEELVLYLTDMPRRDGTRPVVAELHPEHRFAMISVVGVGGMGVGRRVHDVVGLAVAHLLDGPLVSTPSVRRRFPTAPVGSTGVRIFSPPGLRRARLLAGMVRANRPWRLVSGLSKAMAGAFATGAIALATSTIWLFADLMGPWRMSAATVLSIAAMVVWLIVDHELWERPAGPQERARSMLYNAATVVTLLLGVLAFHVALFALLLFTAGVALPPSLFSQTLKHPVGASDYLLLAWLLASIATIGGAMGSGLEDDDAVRSAAYGVRQQERMRQIQDRTRQASTDDRSGEAR</sequence>
<organism evidence="3 4">
    <name type="scientific">Williamsia serinedens</name>
    <dbReference type="NCBI Taxonomy" id="391736"/>
    <lineage>
        <taxon>Bacteria</taxon>
        <taxon>Bacillati</taxon>
        <taxon>Actinomycetota</taxon>
        <taxon>Actinomycetes</taxon>
        <taxon>Mycobacteriales</taxon>
        <taxon>Nocardiaceae</taxon>
        <taxon>Williamsia</taxon>
    </lineage>
</organism>
<gene>
    <name evidence="3" type="ORF">LX12_003847</name>
</gene>
<reference evidence="3 4" key="1">
    <citation type="submission" date="2022-06" db="EMBL/GenBank/DDBJ databases">
        <title>Genomic Encyclopedia of Archaeal and Bacterial Type Strains, Phase II (KMG-II): from individual species to whole genera.</title>
        <authorList>
            <person name="Goeker M."/>
        </authorList>
    </citation>
    <scope>NUCLEOTIDE SEQUENCE [LARGE SCALE GENOMIC DNA]</scope>
    <source>
        <strain evidence="3 4">DSM 45037</strain>
    </source>
</reference>
<evidence type="ECO:0000313" key="3">
    <source>
        <dbReference type="EMBL" id="MCP2162639.1"/>
    </source>
</evidence>
<dbReference type="RefSeq" id="WP_253656199.1">
    <property type="nucleotide sequence ID" value="NZ_BAAAOE010000002.1"/>
</dbReference>
<dbReference type="EMBL" id="JAMTCG010000007">
    <property type="protein sequence ID" value="MCP2162639.1"/>
    <property type="molecule type" value="Genomic_DNA"/>
</dbReference>
<protein>
    <submittedName>
        <fullName evidence="3">Uncharacterized protein</fullName>
    </submittedName>
</protein>
<evidence type="ECO:0000313" key="4">
    <source>
        <dbReference type="Proteomes" id="UP001205740"/>
    </source>
</evidence>
<keyword evidence="2" id="KW-0812">Transmembrane</keyword>
<evidence type="ECO:0000256" key="2">
    <source>
        <dbReference type="SAM" id="Phobius"/>
    </source>
</evidence>
<dbReference type="Proteomes" id="UP001205740">
    <property type="component" value="Unassembled WGS sequence"/>
</dbReference>
<keyword evidence="4" id="KW-1185">Reference proteome</keyword>
<feature type="transmembrane region" description="Helical" evidence="2">
    <location>
        <begin position="198"/>
        <end position="219"/>
    </location>
</feature>
<proteinExistence type="predicted"/>
<feature type="transmembrane region" description="Helical" evidence="2">
    <location>
        <begin position="225"/>
        <end position="244"/>
    </location>
</feature>
<evidence type="ECO:0000256" key="1">
    <source>
        <dbReference type="SAM" id="MobiDB-lite"/>
    </source>
</evidence>
<feature type="region of interest" description="Disordered" evidence="1">
    <location>
        <begin position="345"/>
        <end position="373"/>
    </location>
</feature>
<feature type="transmembrane region" description="Helical" evidence="2">
    <location>
        <begin position="315"/>
        <end position="334"/>
    </location>
</feature>
<accession>A0ABT1H6T2</accession>
<name>A0ABT1H6T2_9NOCA</name>
<keyword evidence="2" id="KW-0472">Membrane</keyword>
<comment type="caution">
    <text evidence="3">The sequence shown here is derived from an EMBL/GenBank/DDBJ whole genome shotgun (WGS) entry which is preliminary data.</text>
</comment>
<feature type="compositionally biased region" description="Basic and acidic residues" evidence="1">
    <location>
        <begin position="349"/>
        <end position="373"/>
    </location>
</feature>